<evidence type="ECO:0000313" key="2">
    <source>
        <dbReference type="Proteomes" id="UP000095287"/>
    </source>
</evidence>
<dbReference type="Proteomes" id="UP000095287">
    <property type="component" value="Unplaced"/>
</dbReference>
<feature type="coiled-coil region" evidence="1">
    <location>
        <begin position="100"/>
        <end position="169"/>
    </location>
</feature>
<keyword evidence="2" id="KW-1185">Reference proteome</keyword>
<keyword evidence="1" id="KW-0175">Coiled coil</keyword>
<reference evidence="3" key="1">
    <citation type="submission" date="2016-11" db="UniProtKB">
        <authorList>
            <consortium name="WormBaseParasite"/>
        </authorList>
    </citation>
    <scope>IDENTIFICATION</scope>
</reference>
<accession>A0A1I8ACW3</accession>
<protein>
    <submittedName>
        <fullName evidence="3">Centromere protein U</fullName>
    </submittedName>
</protein>
<evidence type="ECO:0000313" key="3">
    <source>
        <dbReference type="WBParaSite" id="L893_g4468.t1"/>
    </source>
</evidence>
<sequence>MFSVQPSSPTGTQAPCFASKWIPLIRDHLSPSPRNAPSFPVLPKKPAMLNHATLALFFFLLLKATECSEEPDTSDHTSKEVLLQRLAHLRSLTSKHKFLIKVLQKDVDEYRNIVDALRNKSEVLKRTVEQQEEQLKLLGRERKAKNELIGEQSDTIAKLKETVSELQAELLRRPSEEPEPCQAVQTSAVQSSLSEFVPLLLVLAILIVFCARD</sequence>
<organism evidence="2 3">
    <name type="scientific">Steinernema glaseri</name>
    <dbReference type="NCBI Taxonomy" id="37863"/>
    <lineage>
        <taxon>Eukaryota</taxon>
        <taxon>Metazoa</taxon>
        <taxon>Ecdysozoa</taxon>
        <taxon>Nematoda</taxon>
        <taxon>Chromadorea</taxon>
        <taxon>Rhabditida</taxon>
        <taxon>Tylenchina</taxon>
        <taxon>Panagrolaimomorpha</taxon>
        <taxon>Strongyloidoidea</taxon>
        <taxon>Steinernematidae</taxon>
        <taxon>Steinernema</taxon>
    </lineage>
</organism>
<dbReference type="AlphaFoldDB" id="A0A1I8ACW3"/>
<proteinExistence type="predicted"/>
<dbReference type="WBParaSite" id="L893_g4468.t1">
    <property type="protein sequence ID" value="L893_g4468.t1"/>
    <property type="gene ID" value="L893_g4468"/>
</dbReference>
<evidence type="ECO:0000256" key="1">
    <source>
        <dbReference type="SAM" id="Coils"/>
    </source>
</evidence>
<name>A0A1I8ACW3_9BILA</name>